<dbReference type="SMART" id="SM00707">
    <property type="entry name" value="RPEL"/>
    <property type="match status" value="2"/>
</dbReference>
<feature type="region of interest" description="Disordered" evidence="3">
    <location>
        <begin position="88"/>
        <end position="127"/>
    </location>
</feature>
<keyword evidence="1" id="KW-0677">Repeat</keyword>
<organism evidence="4 5">
    <name type="scientific">Drechmeria coniospora</name>
    <name type="common">Nematophagous fungus</name>
    <name type="synonym">Meria coniospora</name>
    <dbReference type="NCBI Taxonomy" id="98403"/>
    <lineage>
        <taxon>Eukaryota</taxon>
        <taxon>Fungi</taxon>
        <taxon>Dikarya</taxon>
        <taxon>Ascomycota</taxon>
        <taxon>Pezizomycotina</taxon>
        <taxon>Sordariomycetes</taxon>
        <taxon>Hypocreomycetidae</taxon>
        <taxon>Hypocreales</taxon>
        <taxon>Ophiocordycipitaceae</taxon>
        <taxon>Drechmeria</taxon>
    </lineage>
</organism>
<evidence type="ECO:0000313" key="4">
    <source>
        <dbReference type="EMBL" id="KYK55378.1"/>
    </source>
</evidence>
<protein>
    <submittedName>
        <fullName evidence="4">RPEL repeat protein</fullName>
    </submittedName>
</protein>
<comment type="caution">
    <text evidence="4">The sequence shown here is derived from an EMBL/GenBank/DDBJ whole genome shotgun (WGS) entry which is preliminary data.</text>
</comment>
<reference evidence="4 5" key="1">
    <citation type="journal article" date="2016" name="Sci. Rep.">
        <title>Insights into Adaptations to a Near-Obligate Nematode Endoparasitic Lifestyle from the Finished Genome of Drechmeria coniospora.</title>
        <authorList>
            <person name="Zhang L."/>
            <person name="Zhou Z."/>
            <person name="Guo Q."/>
            <person name="Fokkens L."/>
            <person name="Miskei M."/>
            <person name="Pocsi I."/>
            <person name="Zhang W."/>
            <person name="Chen M."/>
            <person name="Wang L."/>
            <person name="Sun Y."/>
            <person name="Donzelli B.G."/>
            <person name="Gibson D.M."/>
            <person name="Nelson D.R."/>
            <person name="Luo J.G."/>
            <person name="Rep M."/>
            <person name="Liu H."/>
            <person name="Yang S."/>
            <person name="Wang J."/>
            <person name="Krasnoff S.B."/>
            <person name="Xu Y."/>
            <person name="Molnar I."/>
            <person name="Lin M."/>
        </authorList>
    </citation>
    <scope>NUCLEOTIDE SEQUENCE [LARGE SCALE GENOMIC DNA]</scope>
    <source>
        <strain evidence="4 5">ARSEF 6962</strain>
    </source>
</reference>
<name>A0A151GE63_DRECN</name>
<sequence length="127" mass="14289">MTDFKNQAQMRPSTIDESPISPIRLDRCRTNSLENHLEHRPNRADLVDKNILPESSAAPGLLAHQKEGTRAKGGKLTRRQLQRNMLENKLNDKISHRPDPATLVKGGLLREDPRLEDQAGHEGTEKA</sequence>
<evidence type="ECO:0000256" key="1">
    <source>
        <dbReference type="ARBA" id="ARBA00022737"/>
    </source>
</evidence>
<feature type="region of interest" description="Disordered" evidence="3">
    <location>
        <begin position="1"/>
        <end position="23"/>
    </location>
</feature>
<dbReference type="GeneID" id="63719984"/>
<dbReference type="EMBL" id="LAYC01000003">
    <property type="protein sequence ID" value="KYK55378.1"/>
    <property type="molecule type" value="Genomic_DNA"/>
</dbReference>
<gene>
    <name evidence="4" type="ORF">DCS_07341</name>
</gene>
<proteinExistence type="predicted"/>
<feature type="repeat" description="RPEL" evidence="2">
    <location>
        <begin position="31"/>
        <end position="56"/>
    </location>
</feature>
<dbReference type="Gene3D" id="6.10.150.10">
    <property type="match status" value="1"/>
</dbReference>
<dbReference type="AlphaFoldDB" id="A0A151GE63"/>
<feature type="compositionally biased region" description="Basic and acidic residues" evidence="3">
    <location>
        <begin position="108"/>
        <end position="127"/>
    </location>
</feature>
<dbReference type="InterPro" id="IPR004018">
    <property type="entry name" value="RPEL_repeat"/>
</dbReference>
<dbReference type="Pfam" id="PF02755">
    <property type="entry name" value="RPEL"/>
    <property type="match status" value="2"/>
</dbReference>
<dbReference type="Proteomes" id="UP000076580">
    <property type="component" value="Chromosome 03"/>
</dbReference>
<feature type="compositionally biased region" description="Polar residues" evidence="3">
    <location>
        <begin position="1"/>
        <end position="16"/>
    </location>
</feature>
<evidence type="ECO:0000313" key="5">
    <source>
        <dbReference type="Proteomes" id="UP000076580"/>
    </source>
</evidence>
<dbReference type="InParanoid" id="A0A151GE63"/>
<feature type="compositionally biased region" description="Basic and acidic residues" evidence="3">
    <location>
        <begin position="89"/>
        <end position="99"/>
    </location>
</feature>
<keyword evidence="5" id="KW-1185">Reference proteome</keyword>
<evidence type="ECO:0000256" key="3">
    <source>
        <dbReference type="SAM" id="MobiDB-lite"/>
    </source>
</evidence>
<evidence type="ECO:0000256" key="2">
    <source>
        <dbReference type="PROSITE-ProRule" id="PRU00401"/>
    </source>
</evidence>
<dbReference type="PROSITE" id="PS51073">
    <property type="entry name" value="RPEL"/>
    <property type="match status" value="1"/>
</dbReference>
<dbReference type="RefSeq" id="XP_040654730.1">
    <property type="nucleotide sequence ID" value="XM_040804626.1"/>
</dbReference>
<accession>A0A151GE63</accession>
<dbReference type="STRING" id="98403.A0A151GE63"/>